<dbReference type="AlphaFoldDB" id="A0A9X4KJ83"/>
<proteinExistence type="predicted"/>
<reference evidence="2 3" key="1">
    <citation type="submission" date="2022-10" db="EMBL/GenBank/DDBJ databases">
        <title>Comparative genomic analysis of Cohnella hashimotonis sp. nov., isolated from the International Space Station.</title>
        <authorList>
            <person name="Simpson A."/>
            <person name="Venkateswaran K."/>
        </authorList>
    </citation>
    <scope>NUCLEOTIDE SEQUENCE [LARGE SCALE GENOMIC DNA]</scope>
    <source>
        <strain evidence="2 3">DSM 18997</strain>
    </source>
</reference>
<evidence type="ECO:0000259" key="1">
    <source>
        <dbReference type="Pfam" id="PF04754"/>
    </source>
</evidence>
<comment type="caution">
    <text evidence="2">The sequence shown here is derived from an EMBL/GenBank/DDBJ whole genome shotgun (WGS) entry which is preliminary data.</text>
</comment>
<gene>
    <name evidence="2" type="ORF">OMP38_20330</name>
</gene>
<dbReference type="InterPro" id="IPR006842">
    <property type="entry name" value="Transposase_31"/>
</dbReference>
<dbReference type="GO" id="GO:0006310">
    <property type="term" value="P:DNA recombination"/>
    <property type="evidence" value="ECO:0007669"/>
    <property type="project" value="TreeGrafter"/>
</dbReference>
<dbReference type="GO" id="GO:1990238">
    <property type="term" value="F:double-stranded DNA endonuclease activity"/>
    <property type="evidence" value="ECO:0007669"/>
    <property type="project" value="TreeGrafter"/>
</dbReference>
<evidence type="ECO:0000313" key="2">
    <source>
        <dbReference type="EMBL" id="MDG0792955.1"/>
    </source>
</evidence>
<dbReference type="Pfam" id="PF04754">
    <property type="entry name" value="Transposase_31"/>
    <property type="match status" value="1"/>
</dbReference>
<organism evidence="2 3">
    <name type="scientific">Cohnella ginsengisoli</name>
    <dbReference type="NCBI Taxonomy" id="425004"/>
    <lineage>
        <taxon>Bacteria</taxon>
        <taxon>Bacillati</taxon>
        <taxon>Bacillota</taxon>
        <taxon>Bacilli</taxon>
        <taxon>Bacillales</taxon>
        <taxon>Paenibacillaceae</taxon>
        <taxon>Cohnella</taxon>
    </lineage>
</organism>
<name>A0A9X4KJ83_9BACL</name>
<accession>A0A9X4KJ83</accession>
<dbReference type="RefSeq" id="WP_277566698.1">
    <property type="nucleotide sequence ID" value="NZ_JAPDHZ010000003.1"/>
</dbReference>
<sequence>MSGREKTAGPSFPHDTSYRYLLSSKKLFVELIRSFVAREWAEAIDESDLEAIDHAFVLPDFGRREADLVYRLHMKDREIIFYLLLELQSTVDMAMPYRLLQYQVEIWRYLLRNRPAAEGGRFGLPRDRADRAVQRPASMDGAEAVSRVDGGTGCLWRGAIGL</sequence>
<dbReference type="InterPro" id="IPR051699">
    <property type="entry name" value="Rpn/YhgA-like_nuclease"/>
</dbReference>
<dbReference type="PANTHER" id="PTHR34611:SF2">
    <property type="entry name" value="INACTIVE RECOMBINATION-PROMOTING NUCLEASE-LIKE PROTEIN RPNE-RELATED"/>
    <property type="match status" value="1"/>
</dbReference>
<evidence type="ECO:0000313" key="3">
    <source>
        <dbReference type="Proteomes" id="UP001153387"/>
    </source>
</evidence>
<feature type="domain" description="Transposase (putative) YhgA-like" evidence="1">
    <location>
        <begin position="13"/>
        <end position="111"/>
    </location>
</feature>
<protein>
    <submittedName>
        <fullName evidence="2">Rpn family recombination-promoting nuclease/putative transposase</fullName>
    </submittedName>
</protein>
<dbReference type="Proteomes" id="UP001153387">
    <property type="component" value="Unassembled WGS sequence"/>
</dbReference>
<dbReference type="PANTHER" id="PTHR34611">
    <property type="match status" value="1"/>
</dbReference>
<keyword evidence="3" id="KW-1185">Reference proteome</keyword>
<dbReference type="EMBL" id="JAPDHZ010000003">
    <property type="protein sequence ID" value="MDG0792955.1"/>
    <property type="molecule type" value="Genomic_DNA"/>
</dbReference>